<gene>
    <name evidence="3" type="ORF">KGMB01110_00440</name>
</gene>
<dbReference type="SUPFAM" id="SSF55174">
    <property type="entry name" value="Alpha-L RNA-binding motif"/>
    <property type="match status" value="1"/>
</dbReference>
<dbReference type="Gene3D" id="3.30.1370.160">
    <property type="match status" value="1"/>
</dbReference>
<evidence type="ECO:0000313" key="4">
    <source>
        <dbReference type="Proteomes" id="UP000265643"/>
    </source>
</evidence>
<dbReference type="InterPro" id="IPR002942">
    <property type="entry name" value="S4_RNA-bd"/>
</dbReference>
<organism evidence="3 4">
    <name type="scientific">Mediterraneibacter butyricigenes</name>
    <dbReference type="NCBI Taxonomy" id="2316025"/>
    <lineage>
        <taxon>Bacteria</taxon>
        <taxon>Bacillati</taxon>
        <taxon>Bacillota</taxon>
        <taxon>Clostridia</taxon>
        <taxon>Lachnospirales</taxon>
        <taxon>Lachnospiraceae</taxon>
        <taxon>Mediterraneibacter</taxon>
    </lineage>
</organism>
<dbReference type="Pfam" id="PF17774">
    <property type="entry name" value="YlmH_RBD"/>
    <property type="match status" value="1"/>
</dbReference>
<dbReference type="PROSITE" id="PS50889">
    <property type="entry name" value="S4"/>
    <property type="match status" value="1"/>
</dbReference>
<comment type="caution">
    <text evidence="3">The sequence shown here is derived from an EMBL/GenBank/DDBJ whole genome shotgun (WGS) entry which is preliminary data.</text>
</comment>
<evidence type="ECO:0000259" key="2">
    <source>
        <dbReference type="SMART" id="SM00363"/>
    </source>
</evidence>
<dbReference type="Proteomes" id="UP000265643">
    <property type="component" value="Unassembled WGS sequence"/>
</dbReference>
<dbReference type="GO" id="GO:0003723">
    <property type="term" value="F:RNA binding"/>
    <property type="evidence" value="ECO:0007669"/>
    <property type="project" value="UniProtKB-KW"/>
</dbReference>
<dbReference type="InterPro" id="IPR036986">
    <property type="entry name" value="S4_RNA-bd_sf"/>
</dbReference>
<dbReference type="Gene3D" id="3.30.70.330">
    <property type="match status" value="1"/>
</dbReference>
<accession>A0A391P4H3</accession>
<dbReference type="InterPro" id="IPR040591">
    <property type="entry name" value="RqcP2_RBD"/>
</dbReference>
<sequence>MMSKEEQQFIHRLIELSGKAYQRGIVTYSDFLDLNELNILYSIPKDQLYTSFQLWGGYDLSERQMVAFIPDALCCNLNYPMIPLEIRASNRKFAEELTHRDYLGAILNLGITRIKIGDILVTDSSSAIVFVQKSIADYIGKELSKVRHTMVSVSASSPEDISYSPRFEEIRGTVASLRLDSLLSIAFSASRTKLTALIEAGRVFVNGRLITSNGYQIKEGDIISVRKMGKFKYIESLSKTKKNRTFVLIHKYI</sequence>
<dbReference type="CDD" id="cd00165">
    <property type="entry name" value="S4"/>
    <property type="match status" value="1"/>
</dbReference>
<keyword evidence="1" id="KW-0694">RNA-binding</keyword>
<dbReference type="Pfam" id="PF01479">
    <property type="entry name" value="S4"/>
    <property type="match status" value="1"/>
</dbReference>
<dbReference type="AlphaFoldDB" id="A0A391P4H3"/>
<evidence type="ECO:0000313" key="3">
    <source>
        <dbReference type="EMBL" id="GCA65608.1"/>
    </source>
</evidence>
<name>A0A391P4H3_9FIRM</name>
<evidence type="ECO:0000256" key="1">
    <source>
        <dbReference type="PROSITE-ProRule" id="PRU00182"/>
    </source>
</evidence>
<dbReference type="PANTHER" id="PTHR13633">
    <property type="entry name" value="MITOCHONDRIAL TRANSCRIPTION RESCUE FACTOR 1"/>
    <property type="match status" value="1"/>
</dbReference>
<keyword evidence="4" id="KW-1185">Reference proteome</keyword>
<protein>
    <submittedName>
        <fullName evidence="3">Photosystem II S4 domain protein</fullName>
    </submittedName>
</protein>
<dbReference type="EMBL" id="BHGK01000001">
    <property type="protein sequence ID" value="GCA65608.1"/>
    <property type="molecule type" value="Genomic_DNA"/>
</dbReference>
<dbReference type="InterPro" id="IPR012677">
    <property type="entry name" value="Nucleotide-bd_a/b_plait_sf"/>
</dbReference>
<proteinExistence type="predicted"/>
<reference evidence="4" key="1">
    <citation type="submission" date="2018-09" db="EMBL/GenBank/DDBJ databases">
        <title>Draft Genome Sequence of Mediterraneibacter sp. KCTC 15684.</title>
        <authorList>
            <person name="Kim J.S."/>
            <person name="Han K.I."/>
            <person name="Suh M.K."/>
            <person name="Lee K.C."/>
            <person name="Eom M.K."/>
            <person name="Lee J.H."/>
            <person name="Park S.H."/>
            <person name="Kang S.W."/>
            <person name="Park J.E."/>
            <person name="Oh B.S."/>
            <person name="Yu S.Y."/>
            <person name="Choi S.H."/>
            <person name="Lee D.H."/>
            <person name="Yoon H."/>
            <person name="Kim B."/>
            <person name="Yang S.J."/>
            <person name="Lee J.S."/>
        </authorList>
    </citation>
    <scope>NUCLEOTIDE SEQUENCE [LARGE SCALE GENOMIC DNA]</scope>
    <source>
        <strain evidence="4">KCTC 15684</strain>
    </source>
</reference>
<dbReference type="PANTHER" id="PTHR13633:SF3">
    <property type="entry name" value="MITOCHONDRIAL TRANSCRIPTION RESCUE FACTOR 1"/>
    <property type="match status" value="1"/>
</dbReference>
<dbReference type="Gene3D" id="3.10.290.10">
    <property type="entry name" value="RNA-binding S4 domain"/>
    <property type="match status" value="1"/>
</dbReference>
<dbReference type="SMART" id="SM00363">
    <property type="entry name" value="S4"/>
    <property type="match status" value="1"/>
</dbReference>
<feature type="domain" description="RNA-binding S4" evidence="2">
    <location>
        <begin position="177"/>
        <end position="234"/>
    </location>
</feature>